<dbReference type="PANTHER" id="PTHR38436:SF1">
    <property type="entry name" value="ESTER CYCLASE"/>
    <property type="match status" value="1"/>
</dbReference>
<reference evidence="3" key="1">
    <citation type="journal article" date="2019" name="Int. J. Syst. Evol. Microbiol.">
        <title>The Global Catalogue of Microorganisms (GCM) 10K type strain sequencing project: providing services to taxonomists for standard genome sequencing and annotation.</title>
        <authorList>
            <consortium name="The Broad Institute Genomics Platform"/>
            <consortium name="The Broad Institute Genome Sequencing Center for Infectious Disease"/>
            <person name="Wu L."/>
            <person name="Ma J."/>
        </authorList>
    </citation>
    <scope>NUCLEOTIDE SEQUENCE [LARGE SCALE GENOMIC DNA]</scope>
    <source>
        <strain evidence="3">JCM 17983</strain>
    </source>
</reference>
<gene>
    <name evidence="2" type="ORF">GCM10023203_16940</name>
</gene>
<dbReference type="Gene3D" id="3.10.450.50">
    <property type="match status" value="1"/>
</dbReference>
<dbReference type="EMBL" id="BAABHQ010000003">
    <property type="protein sequence ID" value="GAA4868639.1"/>
    <property type="molecule type" value="Genomic_DNA"/>
</dbReference>
<accession>A0ABP9E6K2</accession>
<evidence type="ECO:0000313" key="2">
    <source>
        <dbReference type="EMBL" id="GAA4868639.1"/>
    </source>
</evidence>
<dbReference type="Pfam" id="PF07366">
    <property type="entry name" value="SnoaL"/>
    <property type="match status" value="1"/>
</dbReference>
<dbReference type="InterPro" id="IPR009959">
    <property type="entry name" value="Cyclase_SnoaL-like"/>
</dbReference>
<feature type="compositionally biased region" description="Low complexity" evidence="1">
    <location>
        <begin position="33"/>
        <end position="48"/>
    </location>
</feature>
<dbReference type="SUPFAM" id="SSF54427">
    <property type="entry name" value="NTF2-like"/>
    <property type="match status" value="1"/>
</dbReference>
<dbReference type="InterPro" id="IPR032710">
    <property type="entry name" value="NTF2-like_dom_sf"/>
</dbReference>
<dbReference type="Proteomes" id="UP001500457">
    <property type="component" value="Unassembled WGS sequence"/>
</dbReference>
<evidence type="ECO:0000313" key="3">
    <source>
        <dbReference type="Proteomes" id="UP001500457"/>
    </source>
</evidence>
<keyword evidence="3" id="KW-1185">Reference proteome</keyword>
<organism evidence="2 3">
    <name type="scientific">Actinomycetospora straminea</name>
    <dbReference type="NCBI Taxonomy" id="663607"/>
    <lineage>
        <taxon>Bacteria</taxon>
        <taxon>Bacillati</taxon>
        <taxon>Actinomycetota</taxon>
        <taxon>Actinomycetes</taxon>
        <taxon>Pseudonocardiales</taxon>
        <taxon>Pseudonocardiaceae</taxon>
        <taxon>Actinomycetospora</taxon>
    </lineage>
</organism>
<dbReference type="PANTHER" id="PTHR38436">
    <property type="entry name" value="POLYKETIDE CYCLASE SNOAL-LIKE DOMAIN"/>
    <property type="match status" value="1"/>
</dbReference>
<comment type="caution">
    <text evidence="2">The sequence shown here is derived from an EMBL/GenBank/DDBJ whole genome shotgun (WGS) entry which is preliminary data.</text>
</comment>
<proteinExistence type="predicted"/>
<feature type="compositionally biased region" description="Pro residues" evidence="1">
    <location>
        <begin position="51"/>
        <end position="61"/>
    </location>
</feature>
<feature type="region of interest" description="Disordered" evidence="1">
    <location>
        <begin position="33"/>
        <end position="64"/>
    </location>
</feature>
<sequence>MDGGHLGETERVVCAQVPGRAAVYAPARECLVSAEPTSSEPSGPSGRRPAPDPPRPTPPAGATPGALVRWSIDVINSHDAASLRQAYAPDIRVRFPMRTVRSADELVAWWASVFTAVPDLTMTIEGMAEQGEGRSGEVFLRWRLTGHHTGGDWEGIAPSGARLDLDGMDHVVVEDGHVAGNFVVFDQMQFARQIGLLPADGSRLDVGLKTAFNALARRRARR</sequence>
<protein>
    <recommendedName>
        <fullName evidence="4">SnoaL-like polyketide cyclase</fullName>
    </recommendedName>
</protein>
<evidence type="ECO:0000256" key="1">
    <source>
        <dbReference type="SAM" id="MobiDB-lite"/>
    </source>
</evidence>
<evidence type="ECO:0008006" key="4">
    <source>
        <dbReference type="Google" id="ProtNLM"/>
    </source>
</evidence>
<name>A0ABP9E6K2_9PSEU</name>